<organism evidence="1 2">
    <name type="scientific">Candidatus Methanobinarius endosymbioticus</name>
    <dbReference type="NCBI Taxonomy" id="2006182"/>
    <lineage>
        <taxon>Archaea</taxon>
        <taxon>Methanobacteriati</taxon>
        <taxon>Methanobacteriota</taxon>
        <taxon>Methanomada group</taxon>
        <taxon>Methanobacteria</taxon>
        <taxon>Methanobacteriales</taxon>
        <taxon>Methanobacteriaceae</taxon>
        <taxon>Candidatus Methanobinarius</taxon>
    </lineage>
</organism>
<proteinExistence type="predicted"/>
<reference evidence="1 2" key="1">
    <citation type="submission" date="2018-06" db="EMBL/GenBank/DDBJ databases">
        <title>Genomic insight into two independent archaeal endosymbiosis events.</title>
        <authorList>
            <person name="Lind A.E."/>
            <person name="Lewis W.H."/>
            <person name="Spang A."/>
            <person name="Guy L."/>
            <person name="Embley M.T."/>
            <person name="Ettema T.J.G."/>
        </authorList>
    </citation>
    <scope>NUCLEOTIDE SEQUENCE [LARGE SCALE GENOMIC DNA]</scope>
    <source>
        <strain evidence="1">NOE</strain>
    </source>
</reference>
<dbReference type="Proteomes" id="UP000253099">
    <property type="component" value="Unassembled WGS sequence"/>
</dbReference>
<sequence>MNNHFKIFLVFILVLSAFAVVDSVAAKSFINVDMDVSEGTRGESSNFKIKVTNSNGTPVTAIVNIRGYYPDDDEFRIITENTNNDCTYIDVYKTGLQNRL</sequence>
<gene>
    <name evidence="1" type="ORF">ALNOE001_16760</name>
</gene>
<name>A0A366MAP3_9EURY</name>
<evidence type="ECO:0000313" key="1">
    <source>
        <dbReference type="EMBL" id="RBQ22619.1"/>
    </source>
</evidence>
<protein>
    <submittedName>
        <fullName evidence="1">Uncharacterized protein</fullName>
    </submittedName>
</protein>
<dbReference type="EMBL" id="NIZT01000057">
    <property type="protein sequence ID" value="RBQ22619.1"/>
    <property type="molecule type" value="Genomic_DNA"/>
</dbReference>
<dbReference type="AlphaFoldDB" id="A0A366MAP3"/>
<comment type="caution">
    <text evidence="1">The sequence shown here is derived from an EMBL/GenBank/DDBJ whole genome shotgun (WGS) entry which is preliminary data.</text>
</comment>
<evidence type="ECO:0000313" key="2">
    <source>
        <dbReference type="Proteomes" id="UP000253099"/>
    </source>
</evidence>
<accession>A0A366MAP3</accession>
<keyword evidence="2" id="KW-1185">Reference proteome</keyword>